<evidence type="ECO:0000313" key="1">
    <source>
        <dbReference type="EMBL" id="GBO13262.1"/>
    </source>
</evidence>
<comment type="caution">
    <text evidence="1">The sequence shown here is derived from an EMBL/GenBank/DDBJ whole genome shotgun (WGS) entry which is preliminary data.</text>
</comment>
<proteinExistence type="predicted"/>
<dbReference type="AlphaFoldDB" id="A0A4Y2UM14"/>
<name>A0A4Y2UM14_ARAVE</name>
<keyword evidence="2" id="KW-1185">Reference proteome</keyword>
<dbReference type="EMBL" id="BGPR01037621">
    <property type="protein sequence ID" value="GBO13262.1"/>
    <property type="molecule type" value="Genomic_DNA"/>
</dbReference>
<evidence type="ECO:0000313" key="2">
    <source>
        <dbReference type="Proteomes" id="UP000499080"/>
    </source>
</evidence>
<accession>A0A4Y2UM14</accession>
<reference evidence="1 2" key="1">
    <citation type="journal article" date="2019" name="Sci. Rep.">
        <title>Orb-weaving spider Araneus ventricosus genome elucidates the spidroin gene catalogue.</title>
        <authorList>
            <person name="Kono N."/>
            <person name="Nakamura H."/>
            <person name="Ohtoshi R."/>
            <person name="Moran D.A.P."/>
            <person name="Shinohara A."/>
            <person name="Yoshida Y."/>
            <person name="Fujiwara M."/>
            <person name="Mori M."/>
            <person name="Tomita M."/>
            <person name="Arakawa K."/>
        </authorList>
    </citation>
    <scope>NUCLEOTIDE SEQUENCE [LARGE SCALE GENOMIC DNA]</scope>
</reference>
<protein>
    <submittedName>
        <fullName evidence="1">Uncharacterized protein</fullName>
    </submittedName>
</protein>
<gene>
    <name evidence="1" type="ORF">AVEN_240932_1</name>
</gene>
<organism evidence="1 2">
    <name type="scientific">Araneus ventricosus</name>
    <name type="common">Orbweaver spider</name>
    <name type="synonym">Epeira ventricosa</name>
    <dbReference type="NCBI Taxonomy" id="182803"/>
    <lineage>
        <taxon>Eukaryota</taxon>
        <taxon>Metazoa</taxon>
        <taxon>Ecdysozoa</taxon>
        <taxon>Arthropoda</taxon>
        <taxon>Chelicerata</taxon>
        <taxon>Arachnida</taxon>
        <taxon>Araneae</taxon>
        <taxon>Araneomorphae</taxon>
        <taxon>Entelegynae</taxon>
        <taxon>Araneoidea</taxon>
        <taxon>Araneidae</taxon>
        <taxon>Araneus</taxon>
    </lineage>
</organism>
<dbReference type="Proteomes" id="UP000499080">
    <property type="component" value="Unassembled WGS sequence"/>
</dbReference>
<sequence>MEKWERVPQNLQDCYSTPLIIRDRDCTYGKSARISTGLLFTAPLIIRGHRDCTYGEMGNSASEFTGLLFNASDNSRHRDCTYGEMGNSASEFTGLLFYAKPMFECFFCWRK</sequence>